<dbReference type="Pfam" id="PF16653">
    <property type="entry name" value="Sacchrp_dh_C"/>
    <property type="match status" value="1"/>
</dbReference>
<dbReference type="Gene3D" id="3.40.50.720">
    <property type="entry name" value="NAD(P)-binding Rossmann-like Domain"/>
    <property type="match status" value="1"/>
</dbReference>
<name>A0A518BI73_9BACT</name>
<dbReference type="Pfam" id="PF03435">
    <property type="entry name" value="Sacchrp_dh_NADP"/>
    <property type="match status" value="1"/>
</dbReference>
<reference evidence="3 4" key="1">
    <citation type="submission" date="2019-02" db="EMBL/GenBank/DDBJ databases">
        <title>Deep-cultivation of Planctomycetes and their phenomic and genomic characterization uncovers novel biology.</title>
        <authorList>
            <person name="Wiegand S."/>
            <person name="Jogler M."/>
            <person name="Boedeker C."/>
            <person name="Pinto D."/>
            <person name="Vollmers J."/>
            <person name="Rivas-Marin E."/>
            <person name="Kohn T."/>
            <person name="Peeters S.H."/>
            <person name="Heuer A."/>
            <person name="Rast P."/>
            <person name="Oberbeckmann S."/>
            <person name="Bunk B."/>
            <person name="Jeske O."/>
            <person name="Meyerdierks A."/>
            <person name="Storesund J.E."/>
            <person name="Kallscheuer N."/>
            <person name="Luecker S."/>
            <person name="Lage O.M."/>
            <person name="Pohl T."/>
            <person name="Merkel B.J."/>
            <person name="Hornburger P."/>
            <person name="Mueller R.-W."/>
            <person name="Bruemmer F."/>
            <person name="Labrenz M."/>
            <person name="Spormann A.M."/>
            <person name="Op den Camp H."/>
            <person name="Overmann J."/>
            <person name="Amann R."/>
            <person name="Jetten M.S.M."/>
            <person name="Mascher T."/>
            <person name="Medema M.H."/>
            <person name="Devos D.P."/>
            <person name="Kaster A.-K."/>
            <person name="Ovreas L."/>
            <person name="Rohde M."/>
            <person name="Galperin M.Y."/>
            <person name="Jogler C."/>
        </authorList>
    </citation>
    <scope>NUCLEOTIDE SEQUENCE [LARGE SCALE GENOMIC DNA]</scope>
    <source>
        <strain evidence="3 4">Pla133</strain>
    </source>
</reference>
<gene>
    <name evidence="3" type="primary">lysDH_1</name>
    <name evidence="3" type="ORF">Pla133_17570</name>
</gene>
<dbReference type="Proteomes" id="UP000316921">
    <property type="component" value="Chromosome"/>
</dbReference>
<sequence>MTATDRHHVFIAGGGGIGRALALLLRNEPTLPCAVTIGDLSLDAARSAAEFATADGEDPPPVAIAMPADGVSAELTAALSSADAIIDCLPGAQAPRMARLALEHGLHYLNLTEYVRETEEIQGLAQGASTCFALQCGLAPGYINVLANSLFERACETWEVNGVDSIAMRVGALTRHATAPHFYGWTWSPVGVATEYVEDAIVVREGETLRVKSLSERRTLLVDGRQFEEDLTSGGAADLPTALAGRVRHLDYKTLRHLGHYAWVDRQLAEIGAGTDRAARLQERMEAAIPHCDDDEVAIFASVEGLDSQGRRRALRRGWVCDPIEVGGRHLRAIQSTTAAGVAETLRLILERGLTGPLLQSQIPTREYLSGPFVRLAFGLPR</sequence>
<evidence type="ECO:0000313" key="4">
    <source>
        <dbReference type="Proteomes" id="UP000316921"/>
    </source>
</evidence>
<keyword evidence="3" id="KW-0560">Oxidoreductase</keyword>
<dbReference type="SUPFAM" id="SSF51735">
    <property type="entry name" value="NAD(P)-binding Rossmann-fold domains"/>
    <property type="match status" value="1"/>
</dbReference>
<dbReference type="InterPro" id="IPR005097">
    <property type="entry name" value="Sacchrp_dh_NADP-bd"/>
</dbReference>
<feature type="domain" description="Saccharopine dehydrogenase NADP binding" evidence="1">
    <location>
        <begin position="9"/>
        <end position="118"/>
    </location>
</feature>
<dbReference type="SUPFAM" id="SSF55347">
    <property type="entry name" value="Glyceraldehyde-3-phosphate dehydrogenase-like, C-terminal domain"/>
    <property type="match status" value="1"/>
</dbReference>
<feature type="domain" description="Saccharopine dehydrogenase-like C-terminal" evidence="2">
    <location>
        <begin position="137"/>
        <end position="284"/>
    </location>
</feature>
<evidence type="ECO:0000259" key="2">
    <source>
        <dbReference type="Pfam" id="PF16653"/>
    </source>
</evidence>
<organism evidence="3 4">
    <name type="scientific">Engelhardtia mirabilis</name>
    <dbReference type="NCBI Taxonomy" id="2528011"/>
    <lineage>
        <taxon>Bacteria</taxon>
        <taxon>Pseudomonadati</taxon>
        <taxon>Planctomycetota</taxon>
        <taxon>Planctomycetia</taxon>
        <taxon>Planctomycetia incertae sedis</taxon>
        <taxon>Engelhardtia</taxon>
    </lineage>
</organism>
<dbReference type="EMBL" id="CP036287">
    <property type="protein sequence ID" value="QDU66681.1"/>
    <property type="molecule type" value="Genomic_DNA"/>
</dbReference>
<dbReference type="EC" id="1.4.1.18" evidence="3"/>
<evidence type="ECO:0000313" key="3">
    <source>
        <dbReference type="EMBL" id="QDU66681.1"/>
    </source>
</evidence>
<dbReference type="Gene3D" id="3.30.360.10">
    <property type="entry name" value="Dihydrodipicolinate Reductase, domain 2"/>
    <property type="match status" value="1"/>
</dbReference>
<dbReference type="RefSeq" id="WP_145064497.1">
    <property type="nucleotide sequence ID" value="NZ_CP036287.1"/>
</dbReference>
<dbReference type="AlphaFoldDB" id="A0A518BI73"/>
<accession>A0A518BI73</accession>
<dbReference type="InterPro" id="IPR032095">
    <property type="entry name" value="Sacchrp_dh-like_C"/>
</dbReference>
<dbReference type="KEGG" id="pbap:Pla133_17570"/>
<dbReference type="GO" id="GO:0050303">
    <property type="term" value="F:lysine 6-dehydrogenase activity"/>
    <property type="evidence" value="ECO:0007669"/>
    <property type="project" value="UniProtKB-EC"/>
</dbReference>
<protein>
    <submittedName>
        <fullName evidence="3">Lysine 6-dehydrogenase</fullName>
        <ecNumber evidence="3">1.4.1.18</ecNumber>
    </submittedName>
</protein>
<evidence type="ECO:0000259" key="1">
    <source>
        <dbReference type="Pfam" id="PF03435"/>
    </source>
</evidence>
<dbReference type="InterPro" id="IPR036291">
    <property type="entry name" value="NAD(P)-bd_dom_sf"/>
</dbReference>
<keyword evidence="4" id="KW-1185">Reference proteome</keyword>
<proteinExistence type="predicted"/>